<protein>
    <submittedName>
        <fullName evidence="2">Uncharacterized protein</fullName>
    </submittedName>
</protein>
<keyword evidence="1" id="KW-0812">Transmembrane</keyword>
<proteinExistence type="predicted"/>
<keyword evidence="1" id="KW-1133">Transmembrane helix</keyword>
<dbReference type="BioCyc" id="SCEL448385:SCE_RS41710-MONOMER"/>
<dbReference type="HOGENOM" id="CLU_896883_0_0_7"/>
<dbReference type="EMBL" id="AM746676">
    <property type="protein sequence ID" value="CAN98313.1"/>
    <property type="molecule type" value="Genomic_DNA"/>
</dbReference>
<dbReference type="Proteomes" id="UP000002139">
    <property type="component" value="Chromosome"/>
</dbReference>
<evidence type="ECO:0000313" key="2">
    <source>
        <dbReference type="EMBL" id="CAN98313.1"/>
    </source>
</evidence>
<organism evidence="2 3">
    <name type="scientific">Sorangium cellulosum (strain So ce56)</name>
    <name type="common">Polyangium cellulosum (strain So ce56)</name>
    <dbReference type="NCBI Taxonomy" id="448385"/>
    <lineage>
        <taxon>Bacteria</taxon>
        <taxon>Pseudomonadati</taxon>
        <taxon>Myxococcota</taxon>
        <taxon>Polyangia</taxon>
        <taxon>Polyangiales</taxon>
        <taxon>Polyangiaceae</taxon>
        <taxon>Sorangium</taxon>
    </lineage>
</organism>
<gene>
    <name evidence="2" type="ordered locus">sce8143</name>
</gene>
<dbReference type="KEGG" id="scl:sce8143"/>
<accession>A9FMB4</accession>
<name>A9FMB4_SORC5</name>
<reference evidence="2 3" key="1">
    <citation type="journal article" date="2007" name="Nat. Biotechnol.">
        <title>Complete genome sequence of the myxobacterium Sorangium cellulosum.</title>
        <authorList>
            <person name="Schneiker S."/>
            <person name="Perlova O."/>
            <person name="Kaiser O."/>
            <person name="Gerth K."/>
            <person name="Alici A."/>
            <person name="Altmeyer M.O."/>
            <person name="Bartels D."/>
            <person name="Bekel T."/>
            <person name="Beyer S."/>
            <person name="Bode E."/>
            <person name="Bode H.B."/>
            <person name="Bolten C.J."/>
            <person name="Choudhuri J.V."/>
            <person name="Doss S."/>
            <person name="Elnakady Y.A."/>
            <person name="Frank B."/>
            <person name="Gaigalat L."/>
            <person name="Goesmann A."/>
            <person name="Groeger C."/>
            <person name="Gross F."/>
            <person name="Jelsbak L."/>
            <person name="Jelsbak L."/>
            <person name="Kalinowski J."/>
            <person name="Kegler C."/>
            <person name="Knauber T."/>
            <person name="Konietzny S."/>
            <person name="Kopp M."/>
            <person name="Krause L."/>
            <person name="Krug D."/>
            <person name="Linke B."/>
            <person name="Mahmud T."/>
            <person name="Martinez-Arias R."/>
            <person name="McHardy A.C."/>
            <person name="Merai M."/>
            <person name="Meyer F."/>
            <person name="Mormann S."/>
            <person name="Munoz-Dorado J."/>
            <person name="Perez J."/>
            <person name="Pradella S."/>
            <person name="Rachid S."/>
            <person name="Raddatz G."/>
            <person name="Rosenau F."/>
            <person name="Rueckert C."/>
            <person name="Sasse F."/>
            <person name="Scharfe M."/>
            <person name="Schuster S.C."/>
            <person name="Suen G."/>
            <person name="Treuner-Lange A."/>
            <person name="Velicer G.J."/>
            <person name="Vorholter F.-J."/>
            <person name="Weissman K.J."/>
            <person name="Welch R.D."/>
            <person name="Wenzel S.C."/>
            <person name="Whitworth D.E."/>
            <person name="Wilhelm S."/>
            <person name="Wittmann C."/>
            <person name="Bloecker H."/>
            <person name="Puehler A."/>
            <person name="Mueller R."/>
        </authorList>
    </citation>
    <scope>NUCLEOTIDE SEQUENCE [LARGE SCALE GENOMIC DNA]</scope>
    <source>
        <strain evidence="3">So ce56</strain>
    </source>
</reference>
<keyword evidence="1" id="KW-0472">Membrane</keyword>
<evidence type="ECO:0000313" key="3">
    <source>
        <dbReference type="Proteomes" id="UP000002139"/>
    </source>
</evidence>
<dbReference type="STRING" id="448385.sce8143"/>
<keyword evidence="3" id="KW-1185">Reference proteome</keyword>
<sequence length="310" mass="34372">MTMNTRAGELVAKIHYGPFEGRFRSVPFVLGFALLAFAMLWDAVYESRTETLQCVRPPGEVATCERRWISPLLPPRSERFDADAVRAVRYRDVHATKGSGVVGGYTVLVDVHGQETGFGSTTVEQARLNTERIQRFLQGQDGSTLLIEVLPSYWKVAWIALWGVLALGLTITIVVHDCRDLGGYRIEVRENPSEQPGTSAAARSPGAYRVQAYDSPSEGLRLRVTRTVLGLPLRVHELEVPPDLTEVEIEQRPAPNWYVPRAHAQPTGRRLVLRTATGAALPVIAELRRGEMEHERARIALAKALGLSMS</sequence>
<dbReference type="AlphaFoldDB" id="A9FMB4"/>
<feature type="transmembrane region" description="Helical" evidence="1">
    <location>
        <begin position="21"/>
        <end position="41"/>
    </location>
</feature>
<feature type="transmembrane region" description="Helical" evidence="1">
    <location>
        <begin position="156"/>
        <end position="175"/>
    </location>
</feature>
<evidence type="ECO:0000256" key="1">
    <source>
        <dbReference type="SAM" id="Phobius"/>
    </source>
</evidence>